<dbReference type="Pfam" id="PF00440">
    <property type="entry name" value="TetR_N"/>
    <property type="match status" value="1"/>
</dbReference>
<evidence type="ECO:0000259" key="5">
    <source>
        <dbReference type="PROSITE" id="PS50977"/>
    </source>
</evidence>
<dbReference type="InterPro" id="IPR009057">
    <property type="entry name" value="Homeodomain-like_sf"/>
</dbReference>
<dbReference type="InterPro" id="IPR050109">
    <property type="entry name" value="HTH-type_TetR-like_transc_reg"/>
</dbReference>
<dbReference type="InterPro" id="IPR001647">
    <property type="entry name" value="HTH_TetR"/>
</dbReference>
<dbReference type="AlphaFoldDB" id="A0A8J3H8L8"/>
<evidence type="ECO:0000313" key="7">
    <source>
        <dbReference type="Proteomes" id="UP000611500"/>
    </source>
</evidence>
<dbReference type="Proteomes" id="UP000611500">
    <property type="component" value="Unassembled WGS sequence"/>
</dbReference>
<dbReference type="GO" id="GO:0003700">
    <property type="term" value="F:DNA-binding transcription factor activity"/>
    <property type="evidence" value="ECO:0007669"/>
    <property type="project" value="TreeGrafter"/>
</dbReference>
<dbReference type="PRINTS" id="PR00455">
    <property type="entry name" value="HTHTETR"/>
</dbReference>
<dbReference type="InterPro" id="IPR036271">
    <property type="entry name" value="Tet_transcr_reg_TetR-rel_C_sf"/>
</dbReference>
<dbReference type="EMBL" id="BNAP01000027">
    <property type="protein sequence ID" value="GHH00657.1"/>
    <property type="molecule type" value="Genomic_DNA"/>
</dbReference>
<dbReference type="Gene3D" id="1.10.357.10">
    <property type="entry name" value="Tetracycline Repressor, domain 2"/>
    <property type="match status" value="1"/>
</dbReference>
<feature type="domain" description="HTH tetR-type" evidence="5">
    <location>
        <begin position="10"/>
        <end position="70"/>
    </location>
</feature>
<evidence type="ECO:0000256" key="3">
    <source>
        <dbReference type="ARBA" id="ARBA00023163"/>
    </source>
</evidence>
<dbReference type="PANTHER" id="PTHR30055:SF234">
    <property type="entry name" value="HTH-TYPE TRANSCRIPTIONAL REGULATOR BETI"/>
    <property type="match status" value="1"/>
</dbReference>
<evidence type="ECO:0000256" key="2">
    <source>
        <dbReference type="ARBA" id="ARBA00023125"/>
    </source>
</evidence>
<evidence type="ECO:0000256" key="1">
    <source>
        <dbReference type="ARBA" id="ARBA00023015"/>
    </source>
</evidence>
<keyword evidence="2 4" id="KW-0238">DNA-binding</keyword>
<name>A0A8J3H8L8_9RHOB</name>
<organism evidence="6 7">
    <name type="scientific">Pseudodonghicola xiamenensis</name>
    <dbReference type="NCBI Taxonomy" id="337702"/>
    <lineage>
        <taxon>Bacteria</taxon>
        <taxon>Pseudomonadati</taxon>
        <taxon>Pseudomonadota</taxon>
        <taxon>Alphaproteobacteria</taxon>
        <taxon>Rhodobacterales</taxon>
        <taxon>Paracoccaceae</taxon>
        <taxon>Pseudodonghicola</taxon>
    </lineage>
</organism>
<reference evidence="6" key="1">
    <citation type="journal article" date="2014" name="Int. J. Syst. Evol. Microbiol.">
        <title>Complete genome sequence of Corynebacterium casei LMG S-19264T (=DSM 44701T), isolated from a smear-ripened cheese.</title>
        <authorList>
            <consortium name="US DOE Joint Genome Institute (JGI-PGF)"/>
            <person name="Walter F."/>
            <person name="Albersmeier A."/>
            <person name="Kalinowski J."/>
            <person name="Ruckert C."/>
        </authorList>
    </citation>
    <scope>NUCLEOTIDE SEQUENCE</scope>
    <source>
        <strain evidence="6">CGMCC 1.7081</strain>
    </source>
</reference>
<comment type="caution">
    <text evidence="6">The sequence shown here is derived from an EMBL/GenBank/DDBJ whole genome shotgun (WGS) entry which is preliminary data.</text>
</comment>
<keyword evidence="7" id="KW-1185">Reference proteome</keyword>
<evidence type="ECO:0000313" key="6">
    <source>
        <dbReference type="EMBL" id="GHH00657.1"/>
    </source>
</evidence>
<dbReference type="PANTHER" id="PTHR30055">
    <property type="entry name" value="HTH-TYPE TRANSCRIPTIONAL REGULATOR RUTR"/>
    <property type="match status" value="1"/>
</dbReference>
<gene>
    <name evidence="6" type="ORF">GCM10010961_37480</name>
</gene>
<accession>A0A8J3H8L8</accession>
<dbReference type="SUPFAM" id="SSF46689">
    <property type="entry name" value="Homeodomain-like"/>
    <property type="match status" value="1"/>
</dbReference>
<keyword evidence="3" id="KW-0804">Transcription</keyword>
<evidence type="ECO:0000256" key="4">
    <source>
        <dbReference type="PROSITE-ProRule" id="PRU00335"/>
    </source>
</evidence>
<sequence>MMDAIQPRAVKTRARLLATAQAVIAETGYGAMRVDEVVRRAGVAKGTFFAHFKDKDALMDMLIGAEMNHCLDALETGPAPRDTPALIQALGPLMALMTSERYVFDVILRHSGAAAREDIGPIAQALDRLVRQIASWITAGQFRHDADPELLAEGVQAFMAQAMALNFCALRGKQPLDARLAPFLTRWLSPETGLDPQGQ</sequence>
<dbReference type="PROSITE" id="PS50977">
    <property type="entry name" value="HTH_TETR_2"/>
    <property type="match status" value="1"/>
</dbReference>
<protein>
    <recommendedName>
        <fullName evidence="5">HTH tetR-type domain-containing protein</fullName>
    </recommendedName>
</protein>
<reference evidence="6" key="2">
    <citation type="submission" date="2020-09" db="EMBL/GenBank/DDBJ databases">
        <authorList>
            <person name="Sun Q."/>
            <person name="Zhou Y."/>
        </authorList>
    </citation>
    <scope>NUCLEOTIDE SEQUENCE</scope>
    <source>
        <strain evidence="6">CGMCC 1.7081</strain>
    </source>
</reference>
<keyword evidence="1" id="KW-0805">Transcription regulation</keyword>
<dbReference type="RefSeq" id="WP_028094811.1">
    <property type="nucleotide sequence ID" value="NZ_BNAP01000027.1"/>
</dbReference>
<feature type="DNA-binding region" description="H-T-H motif" evidence="4">
    <location>
        <begin position="33"/>
        <end position="52"/>
    </location>
</feature>
<proteinExistence type="predicted"/>
<dbReference type="SUPFAM" id="SSF48498">
    <property type="entry name" value="Tetracyclin repressor-like, C-terminal domain"/>
    <property type="match status" value="1"/>
</dbReference>
<dbReference type="GO" id="GO:0000976">
    <property type="term" value="F:transcription cis-regulatory region binding"/>
    <property type="evidence" value="ECO:0007669"/>
    <property type="project" value="TreeGrafter"/>
</dbReference>